<reference evidence="1 2" key="1">
    <citation type="submission" date="2020-02" db="EMBL/GenBank/DDBJ databases">
        <title>Tigecycline-resistant Acinetobacter species from pigs and migratory birds.</title>
        <authorList>
            <person name="Chen C."/>
            <person name="Sun J."/>
            <person name="Liao X.-P."/>
            <person name="Liu Y.-H."/>
        </authorList>
    </citation>
    <scope>NUCLEOTIDE SEQUENCE [LARGE SCALE GENOMIC DNA]</scope>
    <source>
        <strain evidence="1 2">YH12207_T</strain>
    </source>
</reference>
<sequence>MNEMRQLACEGLIRRFAKSHHYFPFMLKGSFLTRQYFPAYIERKPQDLDWVCLKPLVDRSFVEDHLNEWMNYLTTVDLNDGIRYEAFSKEHYWWELDYVMSDDFPTVSTSILAWINGQKIDVNIDVSFNLKISDFQYNLTYIPLVGKNFNLSQTPSLATQIAWKLHQCIVNPRFKDIFDLTYLLKHSSFKNINSQLSTIETLKAECERDGIILEDYLSPKKLILADARRELSQRWKAEKSEFGFTDNKHIPKNFEKFWDNFTQSLFDVGLLELN</sequence>
<dbReference type="Proteomes" id="UP000593966">
    <property type="component" value="Chromosome"/>
</dbReference>
<evidence type="ECO:0000313" key="1">
    <source>
        <dbReference type="EMBL" id="QOW44821.1"/>
    </source>
</evidence>
<dbReference type="RefSeq" id="WP_180046819.1">
    <property type="nucleotide sequence ID" value="NZ_CP048659.1"/>
</dbReference>
<proteinExistence type="predicted"/>
<organism evidence="1 2">
    <name type="scientific">Acinetobacter piscicola</name>
    <dbReference type="NCBI Taxonomy" id="2006115"/>
    <lineage>
        <taxon>Bacteria</taxon>
        <taxon>Pseudomonadati</taxon>
        <taxon>Pseudomonadota</taxon>
        <taxon>Gammaproteobacteria</taxon>
        <taxon>Moraxellales</taxon>
        <taxon>Moraxellaceae</taxon>
        <taxon>Acinetobacter</taxon>
    </lineage>
</organism>
<dbReference type="InterPro" id="IPR014942">
    <property type="entry name" value="AbiEii"/>
</dbReference>
<protein>
    <submittedName>
        <fullName evidence="1">Nucleotidyl transferase AbiEii/AbiGii toxin family protein</fullName>
    </submittedName>
</protein>
<dbReference type="Pfam" id="PF08843">
    <property type="entry name" value="AbiEii"/>
    <property type="match status" value="1"/>
</dbReference>
<keyword evidence="2" id="KW-1185">Reference proteome</keyword>
<gene>
    <name evidence="1" type="ORF">G0028_02280</name>
</gene>
<dbReference type="GO" id="GO:0016740">
    <property type="term" value="F:transferase activity"/>
    <property type="evidence" value="ECO:0007669"/>
    <property type="project" value="UniProtKB-KW"/>
</dbReference>
<keyword evidence="1" id="KW-0808">Transferase</keyword>
<name>A0A7S7AGP3_9GAMM</name>
<evidence type="ECO:0000313" key="2">
    <source>
        <dbReference type="Proteomes" id="UP000593966"/>
    </source>
</evidence>
<accession>A0A7S7AGP3</accession>
<dbReference type="AlphaFoldDB" id="A0A7S7AGP3"/>
<dbReference type="EMBL" id="CP048659">
    <property type="protein sequence ID" value="QOW44821.1"/>
    <property type="molecule type" value="Genomic_DNA"/>
</dbReference>